<feature type="region of interest" description="Disordered" evidence="1">
    <location>
        <begin position="104"/>
        <end position="150"/>
    </location>
</feature>
<sequence>MPPFQTTQLGNHVLHTLSKRYDDSDSDHSRRVVVAAIIIAIIILKLVILLLLWRRYQRRKELRESERRRALEQIGLNEYSRDRQRYGKIEEQIDLNEQARDRGRYSYYDYTPPARTMPAETKHTSLAPPPYMPRVPERAASPDVLSPKHV</sequence>
<name>A0A6A6T5K9_9PLEO</name>
<evidence type="ECO:0000313" key="3">
    <source>
        <dbReference type="EMBL" id="KAF2655040.1"/>
    </source>
</evidence>
<accession>A0A6A6T5K9</accession>
<proteinExistence type="predicted"/>
<dbReference type="EMBL" id="MU004354">
    <property type="protein sequence ID" value="KAF2655040.1"/>
    <property type="molecule type" value="Genomic_DNA"/>
</dbReference>
<protein>
    <submittedName>
        <fullName evidence="3">Uncharacterized protein</fullName>
    </submittedName>
</protein>
<gene>
    <name evidence="3" type="ORF">K491DRAFT_693196</name>
</gene>
<dbReference type="Proteomes" id="UP000799324">
    <property type="component" value="Unassembled WGS sequence"/>
</dbReference>
<evidence type="ECO:0000256" key="1">
    <source>
        <dbReference type="SAM" id="MobiDB-lite"/>
    </source>
</evidence>
<organism evidence="3 4">
    <name type="scientific">Lophiostoma macrostomum CBS 122681</name>
    <dbReference type="NCBI Taxonomy" id="1314788"/>
    <lineage>
        <taxon>Eukaryota</taxon>
        <taxon>Fungi</taxon>
        <taxon>Dikarya</taxon>
        <taxon>Ascomycota</taxon>
        <taxon>Pezizomycotina</taxon>
        <taxon>Dothideomycetes</taxon>
        <taxon>Pleosporomycetidae</taxon>
        <taxon>Pleosporales</taxon>
        <taxon>Lophiostomataceae</taxon>
        <taxon>Lophiostoma</taxon>
    </lineage>
</organism>
<feature type="transmembrane region" description="Helical" evidence="2">
    <location>
        <begin position="32"/>
        <end position="53"/>
    </location>
</feature>
<keyword evidence="4" id="KW-1185">Reference proteome</keyword>
<dbReference type="AlphaFoldDB" id="A0A6A6T5K9"/>
<keyword evidence="2" id="KW-1133">Transmembrane helix</keyword>
<keyword evidence="2" id="KW-0812">Transmembrane</keyword>
<evidence type="ECO:0000313" key="4">
    <source>
        <dbReference type="Proteomes" id="UP000799324"/>
    </source>
</evidence>
<keyword evidence="2" id="KW-0472">Membrane</keyword>
<evidence type="ECO:0000256" key="2">
    <source>
        <dbReference type="SAM" id="Phobius"/>
    </source>
</evidence>
<reference evidence="3" key="1">
    <citation type="journal article" date="2020" name="Stud. Mycol.">
        <title>101 Dothideomycetes genomes: a test case for predicting lifestyles and emergence of pathogens.</title>
        <authorList>
            <person name="Haridas S."/>
            <person name="Albert R."/>
            <person name="Binder M."/>
            <person name="Bloem J."/>
            <person name="Labutti K."/>
            <person name="Salamov A."/>
            <person name="Andreopoulos B."/>
            <person name="Baker S."/>
            <person name="Barry K."/>
            <person name="Bills G."/>
            <person name="Bluhm B."/>
            <person name="Cannon C."/>
            <person name="Castanera R."/>
            <person name="Culley D."/>
            <person name="Daum C."/>
            <person name="Ezra D."/>
            <person name="Gonzalez J."/>
            <person name="Henrissat B."/>
            <person name="Kuo A."/>
            <person name="Liang C."/>
            <person name="Lipzen A."/>
            <person name="Lutzoni F."/>
            <person name="Magnuson J."/>
            <person name="Mondo S."/>
            <person name="Nolan M."/>
            <person name="Ohm R."/>
            <person name="Pangilinan J."/>
            <person name="Park H.-J."/>
            <person name="Ramirez L."/>
            <person name="Alfaro M."/>
            <person name="Sun H."/>
            <person name="Tritt A."/>
            <person name="Yoshinaga Y."/>
            <person name="Zwiers L.-H."/>
            <person name="Turgeon B."/>
            <person name="Goodwin S."/>
            <person name="Spatafora J."/>
            <person name="Crous P."/>
            <person name="Grigoriev I."/>
        </authorList>
    </citation>
    <scope>NUCLEOTIDE SEQUENCE</scope>
    <source>
        <strain evidence="3">CBS 122681</strain>
    </source>
</reference>